<feature type="domain" description="HYR" evidence="5">
    <location>
        <begin position="2534"/>
        <end position="2613"/>
    </location>
</feature>
<dbReference type="InterPro" id="IPR028974">
    <property type="entry name" value="TSP_type-3_rpt"/>
</dbReference>
<dbReference type="Proteomes" id="UP001597472">
    <property type="component" value="Unassembled WGS sequence"/>
</dbReference>
<dbReference type="SUPFAM" id="SSF49899">
    <property type="entry name" value="Concanavalin A-like lectins/glucanases"/>
    <property type="match status" value="1"/>
</dbReference>
<evidence type="ECO:0000259" key="6">
    <source>
        <dbReference type="PROSITE" id="PS50835"/>
    </source>
</evidence>
<evidence type="ECO:0000256" key="2">
    <source>
        <dbReference type="ARBA" id="ARBA00022737"/>
    </source>
</evidence>
<dbReference type="PANTHER" id="PTHR24273">
    <property type="entry name" value="FI04643P-RELATED"/>
    <property type="match status" value="1"/>
</dbReference>
<feature type="chain" id="PRO_5047502656" evidence="4">
    <location>
        <begin position="19"/>
        <end position="3265"/>
    </location>
</feature>
<feature type="domain" description="HYR" evidence="5">
    <location>
        <begin position="1639"/>
        <end position="1718"/>
    </location>
</feature>
<dbReference type="InterPro" id="IPR026341">
    <property type="entry name" value="T9SS_type_B"/>
</dbReference>
<evidence type="ECO:0000313" key="7">
    <source>
        <dbReference type="EMBL" id="MFD2552652.1"/>
    </source>
</evidence>
<reference evidence="8" key="1">
    <citation type="journal article" date="2019" name="Int. J. Syst. Evol. Microbiol.">
        <title>The Global Catalogue of Microorganisms (GCM) 10K type strain sequencing project: providing services to taxonomists for standard genome sequencing and annotation.</title>
        <authorList>
            <consortium name="The Broad Institute Genomics Platform"/>
            <consortium name="The Broad Institute Genome Sequencing Center for Infectious Disease"/>
            <person name="Wu L."/>
            <person name="Ma J."/>
        </authorList>
    </citation>
    <scope>NUCLEOTIDE SEQUENCE [LARGE SCALE GENOMIC DNA]</scope>
    <source>
        <strain evidence="8">KCTC 42587</strain>
    </source>
</reference>
<evidence type="ECO:0000256" key="3">
    <source>
        <dbReference type="SAM" id="MobiDB-lite"/>
    </source>
</evidence>
<protein>
    <submittedName>
        <fullName evidence="7">HYR domain-containing protein</fullName>
    </submittedName>
</protein>
<proteinExistence type="predicted"/>
<dbReference type="PROSITE" id="PS51234">
    <property type="entry name" value="TSP3"/>
    <property type="match status" value="1"/>
</dbReference>
<keyword evidence="1 4" id="KW-0732">Signal</keyword>
<dbReference type="InterPro" id="IPR017897">
    <property type="entry name" value="Thrombospondin_3_rpt"/>
</dbReference>
<dbReference type="Pfam" id="PF02412">
    <property type="entry name" value="TSP_3"/>
    <property type="match status" value="2"/>
</dbReference>
<evidence type="ECO:0000256" key="4">
    <source>
        <dbReference type="SAM" id="SignalP"/>
    </source>
</evidence>
<dbReference type="InterPro" id="IPR013783">
    <property type="entry name" value="Ig-like_fold"/>
</dbReference>
<dbReference type="Gene3D" id="4.10.1080.10">
    <property type="entry name" value="TSP type-3 repeat"/>
    <property type="match status" value="1"/>
</dbReference>
<feature type="domain" description="HYR" evidence="5">
    <location>
        <begin position="2066"/>
        <end position="2145"/>
    </location>
</feature>
<dbReference type="InterPro" id="IPR044023">
    <property type="entry name" value="Ig_7"/>
</dbReference>
<dbReference type="SUPFAM" id="SSF103647">
    <property type="entry name" value="TSP type-3 repeat"/>
    <property type="match status" value="1"/>
</dbReference>
<dbReference type="Pfam" id="PF13385">
    <property type="entry name" value="Laminin_G_3"/>
    <property type="match status" value="1"/>
</dbReference>
<dbReference type="InterPro" id="IPR007110">
    <property type="entry name" value="Ig-like_dom"/>
</dbReference>
<dbReference type="Pfam" id="PF02494">
    <property type="entry name" value="HYR"/>
    <property type="match status" value="10"/>
</dbReference>
<dbReference type="RefSeq" id="WP_376895061.1">
    <property type="nucleotide sequence ID" value="NZ_JBHULS010000008.1"/>
</dbReference>
<dbReference type="Gene3D" id="2.60.120.200">
    <property type="match status" value="1"/>
</dbReference>
<evidence type="ECO:0000313" key="8">
    <source>
        <dbReference type="Proteomes" id="UP001597472"/>
    </source>
</evidence>
<name>A0ABW5KUJ6_9FLAO</name>
<dbReference type="Pfam" id="PF13585">
    <property type="entry name" value="CHU_C"/>
    <property type="match status" value="1"/>
</dbReference>
<organism evidence="7 8">
    <name type="scientific">Bizionia sediminis</name>
    <dbReference type="NCBI Taxonomy" id="1737064"/>
    <lineage>
        <taxon>Bacteria</taxon>
        <taxon>Pseudomonadati</taxon>
        <taxon>Bacteroidota</taxon>
        <taxon>Flavobacteriia</taxon>
        <taxon>Flavobacteriales</taxon>
        <taxon>Flavobacteriaceae</taxon>
        <taxon>Bizionia</taxon>
    </lineage>
</organism>
<dbReference type="Pfam" id="PF19081">
    <property type="entry name" value="Ig_7"/>
    <property type="match status" value="1"/>
</dbReference>
<feature type="compositionally biased region" description="Acidic residues" evidence="3">
    <location>
        <begin position="3101"/>
        <end position="3114"/>
    </location>
</feature>
<keyword evidence="2" id="KW-0677">Repeat</keyword>
<dbReference type="InterPro" id="IPR008964">
    <property type="entry name" value="Invasin/intimin_cell_adhesion"/>
</dbReference>
<evidence type="ECO:0000256" key="1">
    <source>
        <dbReference type="ARBA" id="ARBA00022729"/>
    </source>
</evidence>
<dbReference type="PROSITE" id="PS50825">
    <property type="entry name" value="HYR"/>
    <property type="match status" value="5"/>
</dbReference>
<comment type="caution">
    <text evidence="7">The sequence shown here is derived from an EMBL/GenBank/DDBJ whole genome shotgun (WGS) entry which is preliminary data.</text>
</comment>
<dbReference type="Gene3D" id="2.60.40.1080">
    <property type="match status" value="1"/>
</dbReference>
<feature type="compositionally biased region" description="Acidic residues" evidence="3">
    <location>
        <begin position="3127"/>
        <end position="3149"/>
    </location>
</feature>
<feature type="region of interest" description="Disordered" evidence="3">
    <location>
        <begin position="3099"/>
        <end position="3149"/>
    </location>
</feature>
<feature type="domain" description="HYR" evidence="5">
    <location>
        <begin position="2300"/>
        <end position="2379"/>
    </location>
</feature>
<dbReference type="PROSITE" id="PS50835">
    <property type="entry name" value="IG_LIKE"/>
    <property type="match status" value="1"/>
</dbReference>
<dbReference type="NCBIfam" id="TIGR04131">
    <property type="entry name" value="Bac_Flav_CTERM"/>
    <property type="match status" value="1"/>
</dbReference>
<dbReference type="EMBL" id="JBHULS010000008">
    <property type="protein sequence ID" value="MFD2552652.1"/>
    <property type="molecule type" value="Genomic_DNA"/>
</dbReference>
<keyword evidence="8" id="KW-1185">Reference proteome</keyword>
<feature type="domain" description="HYR" evidence="5">
    <location>
        <begin position="2768"/>
        <end position="2847"/>
    </location>
</feature>
<feature type="domain" description="Ig-like" evidence="6">
    <location>
        <begin position="2695"/>
        <end position="2802"/>
    </location>
</feature>
<gene>
    <name evidence="7" type="ORF">ACFSQP_12595</name>
</gene>
<dbReference type="InterPro" id="IPR003410">
    <property type="entry name" value="HYR_dom"/>
</dbReference>
<dbReference type="PANTHER" id="PTHR24273:SF32">
    <property type="entry name" value="HYALIN"/>
    <property type="match status" value="1"/>
</dbReference>
<dbReference type="SUPFAM" id="SSF49373">
    <property type="entry name" value="Invasin/intimin cell-adhesion fragments"/>
    <property type="match status" value="1"/>
</dbReference>
<dbReference type="InterPro" id="IPR003367">
    <property type="entry name" value="Thrombospondin_3-like_rpt"/>
</dbReference>
<sequence>MKKIILLFCLISSFYAFAQCTLEKGYADFPFTIDGVTVTGTGTGGFTNYAYAYSYCGVNLKPNSVYIGQSASTYTNTFSAPVNDMIYNFAGANPGEIITVTVNSGTPTLTSFGGNCPQNTIITGNVVTFSGIAGGSIKVSSSSPYTSITFSHNGGVGGVLMTMCFDGVQEVISPPDLNPALTVDASALSNFTSCFGTSSDEQIISVTGTELIDDVLVTAPAGFEVSLTSGGTFSNSVTIPANGTLPLTNVYTRTINTAASGSFSGVITLASTDVTTQNVAVAATVNLVPQPLVVSNSLCEANSLEWVVFNTITSTTGTGILFGDVTATVTHSNGGMQTSAMFNHAAFPTAYNVPTNNVVRNDFAGTFTIAFSEPVTNPQVAFSSIGNPTYPVGIVTSVPYQVIWNGLGMTYSNSTSMTGAEGFTIVSFPGTHSSLTFDYLNDEVYVNMAFGAQNPACNNITLCEGESITLTASGGTTYAWSPATGLNTTSGNQVIATPTETTTYSVVDTSDPCAQPAEVVITVKPAPEAPVVLDTGRKLICNGDTLADLQATVQNDETLQWFDAATGGNVLSDTEVLVSGTTYYAESLASNGCSSVTRTPVYVSTNNSLYFDGVNDYVSLSGLSIQDGATAFTIEAWIKPDASNFDDTNYHAIFGNQAGSTSNTRNPSIYFKESKIYLDTYEDNTLNRFEYYPDTNQPIVFTENNWSHIALVKQGNQYIVYVNGAVWVTTPAPNNVNITGPYQFGFIDNYFAGQLDEVRFWDDARTQLEIQNNMNTSLTGQENGLLGYYTFDQGVANGVNTSVIQLLDATTNNNTGTFNNMSLTGNSSNFVEGYFPQITGGHELPVGGSLTLSHVYPNGTWSISDSNIASISASGEVTGLTVGTTTAIFTSCGNSASKLISVINPAPSITAVSNQESCPNSDIRVTVTVADFATPVDNLTLSGSSSNTAIVANANIVASSTGADRTITITPVTDAQGSATITLTVTNDFGVSETTTFDVSFTDSELPTVMTQDITVQLDANGEVTITPDLVNNGSTDNCGFDDMSLDITNFTCEDIGANQVILSITDFSGNVSTDTAIVTVEDALAPTVMTQDITVQLDANGEVTITPDLVNNGSTDNCGFDDMSLDITNFTCEDIGANQVILSITDFSGNVSTDTAIVTVEDALAPTVATQNITVQLDANGEAMIAASDIDNGSSDNCGIASMTLSSTNFDCSHLGANTVVLTVTDGSGNVSTMAAEVTVEDTTGATVVTQDITLQLDANGEAMIAASDIDNGSSDNCGIASMTLSSTNFDCSHLGANTVTLTVTDTSGNVSTGTATVTVEDAVLPTVFTQPLTIELDASGTASITADQVNNGSFDNCAVASVVVSQTTFDCSNLGTNTVTLTVTDVNGNENTDIAIITVQDSIDPVSAAQNITLALGANGQLVITPDQVDNGSSDNCDFSLLVSPNRFGTANVGDNAVILVATDASGNQDYSTAIVTIVDTTPPVAMTQDITLVLDSNGDVSMTPNQINNGSTDNTEIASVIASITDFDCTNLGVNMVTLTVTDIYGNPSTATANVTIIDTTAPTITVPADVVTTADANCEATTVALGTATTADNCGVATTTNNAPATFPLGDTVVTWTVTDASGNVTTATQLVTVIDASSPIVTAPADVTVSTNNSCDALNVTLGVPTVSDNCGIASVTNDAPATFPLGITVVTWTIADEAGNTTTVTQNVTVNDTVNPTIVAPANITVAANAACGAEIATLGNAITNDNCAVASVTNNAPSIFPLGETTVIWTVTDNAGNTATDMQFVTVLDETPPILTCIDDILVTSEDELCGAVVTFDPPTATDNCSGAGQTNTEIFYIPLSQISYNEDDAPYVNTGGPLCNDTLDFFACHYTGESIPVINFAWTSTNLETPSSVVVEFYQSYLLPNEYDLPLQEGDWFETGSMPSQGSRLPDFSNFPISFNGNADNLYEGPYNVCQNTIVTVPLNPNSYVSNGENAFSIAIEDHCLVLDQNPNTEWAAGSYARVIVTYSEIETEIEVLQTDTTGLTSGDVFPVGTTTLEYTATDPSGNQTICSFDVTVTDTTNPIVTAPADVTVSTNNSCDALNVTLGAPTTSDNCGIASVTNDAPATFPLGITVVNWTIADEAGNTTTVTQNVTVNDTVNPTIVAPANITVAANAACGAEIATLGNAITNDNCAVASVTNNAPSIFPLGETTVIWTVTDNAGNTATAAQLVQVNDTTAPTITVPADIVTTADANCEATTVALGTATTADNCGVATTTNNAPATFPLGDTVVTWTVTDNSGNMTTATQLVSVNDTVNPIVTAPADVTVSTNNSCDALNVTLGAPTASDNCGIASVTNDAPATFPLGITVVTWTIADEAGNTTTVTQNVTVNDTVNPTIVAPANITVAANAACGAEIATLGNAITNDNCGIASVTNNAPSIFPLGETTVIWTVTDNAGNTATAAQLVQVNDTTAPTITVPADIVTTADANCEATTVALGTATTVDNCNVIGLVNDAPATFPLGDTVVTWTVTDASGNVTTATQLVTVIDASSPIVTAPADVTVSTNNSCDALNVTLGAPTVSDNCGIASVTNDAPATFPLGITVVTWTIADEAGNTTTVTQNVTVNDTVNPTIVAPANITVAANAACGAEIATLGNAITNDNCGIASVTNNAPSIFPLGETTVIWTVTDNAGNTATAAQLVQVNDTTAPTITVPADIVTTADANCEATTVALGTATTADNCNVIGLVNDAPATFPLGDTVVTWTVTDASGNVTTATQLVTVIDASSPIVTAPADVTVSTNYSCDALNVTLGAPTVSDNCGIASVTNDAPATFPLGITVVTWTIADEAGNTTTVTQNVTVTDLTAPQVITRDLTVMLDANGMASITPEMINNGSEDTCSISSLSLDISSFDCSDLGPNEVTLTVTDASGNSAENTAIVTVVDAISPTVAAENLTIFLNDQGFASITTADIDSGSFDNCVFTLSLSQTEFNCSHLGVNTILLTATDTSGNSSTAAAEVTVLDLTSPVINSQDITIELDAAGQASITVADIDTGSFDTCSNITTELDQYSFGCSDEGVNQVLYTVTDASGNTATVIVNVTVENNFIDSNADGVKDNCGADDDNDGVPDTEDNCPFANNPNQSDNDMDGIGDACDDDDDNDGVPDEDDNCPFTYNPGQEDRNNNGQGDVCDLNVINISEAITPNGDGINDYWMVFNIENYPNNKVSVYNRWGALVFHARSYRNTWDGYYKNNSKPLPGGSYFYQIDLNGNGVVDYEGWIYLTR</sequence>
<accession>A0ABW5KUJ6</accession>
<evidence type="ECO:0000259" key="5">
    <source>
        <dbReference type="PROSITE" id="PS50825"/>
    </source>
</evidence>
<feature type="signal peptide" evidence="4">
    <location>
        <begin position="1"/>
        <end position="18"/>
    </location>
</feature>
<dbReference type="InterPro" id="IPR013320">
    <property type="entry name" value="ConA-like_dom_sf"/>
</dbReference>
<dbReference type="Gene3D" id="2.60.40.10">
    <property type="entry name" value="Immunoglobulins"/>
    <property type="match status" value="3"/>
</dbReference>